<organism evidence="1">
    <name type="scientific">Siphoviridae sp. ctPJC19</name>
    <dbReference type="NCBI Taxonomy" id="2826321"/>
    <lineage>
        <taxon>Viruses</taxon>
        <taxon>Duplodnaviria</taxon>
        <taxon>Heunggongvirae</taxon>
        <taxon>Uroviricota</taxon>
        <taxon>Caudoviricetes</taxon>
    </lineage>
</organism>
<sequence length="38" mass="4550">MSCYLTVLGRNKIYRIYKITHYNVARNGERECIPKGCW</sequence>
<protein>
    <submittedName>
        <fullName evidence="1">Uncharacterized protein</fullName>
    </submittedName>
</protein>
<accession>A0A8S5M5A3</accession>
<reference evidence="1" key="1">
    <citation type="journal article" date="2021" name="Proc. Natl. Acad. Sci. U.S.A.">
        <title>A Catalog of Tens of Thousands of Viruses from Human Metagenomes Reveals Hidden Associations with Chronic Diseases.</title>
        <authorList>
            <person name="Tisza M.J."/>
            <person name="Buck C.B."/>
        </authorList>
    </citation>
    <scope>NUCLEOTIDE SEQUENCE</scope>
    <source>
        <strain evidence="1">CtPJC19</strain>
    </source>
</reference>
<evidence type="ECO:0000313" key="1">
    <source>
        <dbReference type="EMBL" id="DAD77388.1"/>
    </source>
</evidence>
<dbReference type="EMBL" id="BK014824">
    <property type="protein sequence ID" value="DAD77388.1"/>
    <property type="molecule type" value="Genomic_DNA"/>
</dbReference>
<name>A0A8S5M5A3_9CAUD</name>
<proteinExistence type="predicted"/>